<keyword evidence="2" id="KW-1185">Reference proteome</keyword>
<evidence type="ECO:0000313" key="2">
    <source>
        <dbReference type="Proteomes" id="UP001497535"/>
    </source>
</evidence>
<evidence type="ECO:0000313" key="1">
    <source>
        <dbReference type="EMBL" id="CAK5025212.1"/>
    </source>
</evidence>
<protein>
    <submittedName>
        <fullName evidence="1">Uncharacterized protein</fullName>
    </submittedName>
</protein>
<gene>
    <name evidence="1" type="ORF">MENTE1834_LOCUS5723</name>
</gene>
<dbReference type="EMBL" id="CAVMJV010000004">
    <property type="protein sequence ID" value="CAK5025212.1"/>
    <property type="molecule type" value="Genomic_DNA"/>
</dbReference>
<name>A0ACB0XZS4_MELEN</name>
<sequence length="65" mass="7455">MDPIWKMTEPVPSSSKLGKPKWYFADDELTRLPSKMSLDSITNGKLQSLFRESLDNFLCLMIEAC</sequence>
<organism evidence="1 2">
    <name type="scientific">Meloidogyne enterolobii</name>
    <name type="common">Root-knot nematode worm</name>
    <name type="synonym">Meloidogyne mayaguensis</name>
    <dbReference type="NCBI Taxonomy" id="390850"/>
    <lineage>
        <taxon>Eukaryota</taxon>
        <taxon>Metazoa</taxon>
        <taxon>Ecdysozoa</taxon>
        <taxon>Nematoda</taxon>
        <taxon>Chromadorea</taxon>
        <taxon>Rhabditida</taxon>
        <taxon>Tylenchina</taxon>
        <taxon>Tylenchomorpha</taxon>
        <taxon>Tylenchoidea</taxon>
        <taxon>Meloidogynidae</taxon>
        <taxon>Meloidogyninae</taxon>
        <taxon>Meloidogyne</taxon>
    </lineage>
</organism>
<comment type="caution">
    <text evidence="1">The sequence shown here is derived from an EMBL/GenBank/DDBJ whole genome shotgun (WGS) entry which is preliminary data.</text>
</comment>
<proteinExistence type="predicted"/>
<reference evidence="1" key="1">
    <citation type="submission" date="2023-11" db="EMBL/GenBank/DDBJ databases">
        <authorList>
            <person name="Poullet M."/>
        </authorList>
    </citation>
    <scope>NUCLEOTIDE SEQUENCE</scope>
    <source>
        <strain evidence="1">E1834</strain>
    </source>
</reference>
<dbReference type="Proteomes" id="UP001497535">
    <property type="component" value="Unassembled WGS sequence"/>
</dbReference>
<accession>A0ACB0XZS4</accession>